<dbReference type="InterPro" id="IPR047590">
    <property type="entry name" value="FtsX_proteobact-type"/>
</dbReference>
<feature type="domain" description="ABC3 transporter permease C-terminal" evidence="14">
    <location>
        <begin position="202"/>
        <end position="321"/>
    </location>
</feature>
<keyword evidence="8 13" id="KW-0812">Transmembrane</keyword>
<evidence type="ECO:0000256" key="12">
    <source>
        <dbReference type="PIRNR" id="PIRNR003097"/>
    </source>
</evidence>
<dbReference type="GO" id="GO:0051301">
    <property type="term" value="P:cell division"/>
    <property type="evidence" value="ECO:0007669"/>
    <property type="project" value="UniProtKB-KW"/>
</dbReference>
<evidence type="ECO:0000313" key="16">
    <source>
        <dbReference type="EMBL" id="SQD79803.1"/>
    </source>
</evidence>
<comment type="function">
    <text evidence="12">Part of the ABC transporter FtsEX involved in cellular division.</text>
</comment>
<dbReference type="NCBIfam" id="TIGR00439">
    <property type="entry name" value="FtsX_Gneg"/>
    <property type="match status" value="1"/>
</dbReference>
<dbReference type="Pfam" id="PF18075">
    <property type="entry name" value="FtsX_ECD"/>
    <property type="match status" value="1"/>
</dbReference>
<evidence type="ECO:0000256" key="8">
    <source>
        <dbReference type="ARBA" id="ARBA00022692"/>
    </source>
</evidence>
<evidence type="ECO:0000256" key="2">
    <source>
        <dbReference type="ARBA" id="ARBA00007379"/>
    </source>
</evidence>
<dbReference type="InterPro" id="IPR004513">
    <property type="entry name" value="FtsX"/>
</dbReference>
<dbReference type="PIRSF" id="PIRSF003097">
    <property type="entry name" value="FtsX"/>
    <property type="match status" value="1"/>
</dbReference>
<keyword evidence="7 12" id="KW-0132">Cell division</keyword>
<evidence type="ECO:0000259" key="15">
    <source>
        <dbReference type="Pfam" id="PF18075"/>
    </source>
</evidence>
<evidence type="ECO:0000256" key="5">
    <source>
        <dbReference type="ARBA" id="ARBA00022475"/>
    </source>
</evidence>
<protein>
    <recommendedName>
        <fullName evidence="4 12">Cell division protein FtsX</fullName>
    </recommendedName>
</protein>
<feature type="domain" description="FtsX extracellular" evidence="15">
    <location>
        <begin position="86"/>
        <end position="176"/>
    </location>
</feature>
<evidence type="ECO:0000313" key="17">
    <source>
        <dbReference type="Proteomes" id="UP000250163"/>
    </source>
</evidence>
<evidence type="ECO:0000256" key="6">
    <source>
        <dbReference type="ARBA" id="ARBA00022519"/>
    </source>
</evidence>
<comment type="subcellular location">
    <subcellularLocation>
        <location evidence="1">Cell inner membrane</location>
        <topology evidence="1">Multi-pass membrane protein</topology>
    </subcellularLocation>
</comment>
<feature type="transmembrane region" description="Helical" evidence="13">
    <location>
        <begin position="293"/>
        <end position="321"/>
    </location>
</feature>
<organism evidence="16 17">
    <name type="scientific">Moritella yayanosii</name>
    <dbReference type="NCBI Taxonomy" id="69539"/>
    <lineage>
        <taxon>Bacteria</taxon>
        <taxon>Pseudomonadati</taxon>
        <taxon>Pseudomonadota</taxon>
        <taxon>Gammaproteobacteria</taxon>
        <taxon>Alteromonadales</taxon>
        <taxon>Moritellaceae</taxon>
        <taxon>Moritella</taxon>
    </lineage>
</organism>
<feature type="transmembrane region" description="Helical" evidence="13">
    <location>
        <begin position="191"/>
        <end position="214"/>
    </location>
</feature>
<dbReference type="PANTHER" id="PTHR47755:SF1">
    <property type="entry name" value="CELL DIVISION PROTEIN FTSX"/>
    <property type="match status" value="1"/>
</dbReference>
<evidence type="ECO:0000256" key="3">
    <source>
        <dbReference type="ARBA" id="ARBA00011160"/>
    </source>
</evidence>
<evidence type="ECO:0000256" key="13">
    <source>
        <dbReference type="SAM" id="Phobius"/>
    </source>
</evidence>
<dbReference type="Proteomes" id="UP000250163">
    <property type="component" value="Chromosome MORIYA"/>
</dbReference>
<proteinExistence type="inferred from homology"/>
<keyword evidence="6 12" id="KW-0997">Cell inner membrane</keyword>
<evidence type="ECO:0000259" key="14">
    <source>
        <dbReference type="Pfam" id="PF02687"/>
    </source>
</evidence>
<dbReference type="KEGG" id="mya:MORIYA_3348"/>
<name>A0A330LST0_9GAMM</name>
<sequence>MTSYKGFKMNKQLNKPDATVIKRIQIRCQQHIHQAISSLADVWRTPIASLMTMLVLGVSLALPSTLYVVLKNSQTVSQEWSSPTDINLFLKKELPESRYKNLLHRLKTYKEVDSVEYISKAQGMQEFKRTSGLVSALTLLDHNPLPAVVVVTPKPYYRSSIAAQELLAKLEREPEVQQGKLDIMWLARLEGIISIFSDAVLVVSVLLLSSVLLITGNTIRLNILSNRAEIEVLKLIGATNAFVQRPFLYTGFWYGAIGGILAWLVTMFMVYWMEDTVLNLAQLYDTEFSIEGLVFNEVMLLFITAIGMGLSSAAISVNYYIAKIEPS</sequence>
<feature type="transmembrane region" description="Helical" evidence="13">
    <location>
        <begin position="252"/>
        <end position="273"/>
    </location>
</feature>
<dbReference type="InterPro" id="IPR040690">
    <property type="entry name" value="FtsX_ECD"/>
</dbReference>
<gene>
    <name evidence="16" type="ORF">MORIYA_3348</name>
</gene>
<dbReference type="Pfam" id="PF02687">
    <property type="entry name" value="FtsX"/>
    <property type="match status" value="1"/>
</dbReference>
<dbReference type="EMBL" id="LS483250">
    <property type="protein sequence ID" value="SQD79803.1"/>
    <property type="molecule type" value="Genomic_DNA"/>
</dbReference>
<dbReference type="GO" id="GO:0005886">
    <property type="term" value="C:plasma membrane"/>
    <property type="evidence" value="ECO:0007669"/>
    <property type="project" value="UniProtKB-SubCell"/>
</dbReference>
<evidence type="ECO:0000256" key="4">
    <source>
        <dbReference type="ARBA" id="ARBA00021907"/>
    </source>
</evidence>
<comment type="subunit">
    <text evidence="3">Forms a membrane-associated complex with FtsE.</text>
</comment>
<keyword evidence="5 12" id="KW-1003">Cell membrane</keyword>
<feature type="transmembrane region" description="Helical" evidence="13">
    <location>
        <begin position="47"/>
        <end position="70"/>
    </location>
</feature>
<dbReference type="AlphaFoldDB" id="A0A330LST0"/>
<keyword evidence="17" id="KW-1185">Reference proteome</keyword>
<keyword evidence="10 12" id="KW-0472">Membrane</keyword>
<evidence type="ECO:0000256" key="9">
    <source>
        <dbReference type="ARBA" id="ARBA00022989"/>
    </source>
</evidence>
<dbReference type="Gene3D" id="3.30.70.3040">
    <property type="match status" value="1"/>
</dbReference>
<keyword evidence="9 13" id="KW-1133">Transmembrane helix</keyword>
<evidence type="ECO:0000256" key="1">
    <source>
        <dbReference type="ARBA" id="ARBA00004429"/>
    </source>
</evidence>
<reference evidence="17" key="1">
    <citation type="submission" date="2018-05" db="EMBL/GenBank/DDBJ databases">
        <authorList>
            <person name="Cea G.-C."/>
            <person name="William W."/>
        </authorList>
    </citation>
    <scope>NUCLEOTIDE SEQUENCE [LARGE SCALE GENOMIC DNA]</scope>
    <source>
        <strain evidence="17">DB21MT 5</strain>
    </source>
</reference>
<comment type="similarity">
    <text evidence="2 12">Belongs to the ABC-4 integral membrane protein family. FtsX subfamily.</text>
</comment>
<evidence type="ECO:0000256" key="7">
    <source>
        <dbReference type="ARBA" id="ARBA00022618"/>
    </source>
</evidence>
<dbReference type="GO" id="GO:0032153">
    <property type="term" value="C:cell division site"/>
    <property type="evidence" value="ECO:0007669"/>
    <property type="project" value="TreeGrafter"/>
</dbReference>
<dbReference type="InterPro" id="IPR003838">
    <property type="entry name" value="ABC3_permease_C"/>
</dbReference>
<evidence type="ECO:0000256" key="11">
    <source>
        <dbReference type="ARBA" id="ARBA00023306"/>
    </source>
</evidence>
<accession>A0A330LST0</accession>
<evidence type="ECO:0000256" key="10">
    <source>
        <dbReference type="ARBA" id="ARBA00023136"/>
    </source>
</evidence>
<keyword evidence="11 12" id="KW-0131">Cell cycle</keyword>
<dbReference type="PANTHER" id="PTHR47755">
    <property type="entry name" value="CELL DIVISION PROTEIN FTSX"/>
    <property type="match status" value="1"/>
</dbReference>